<dbReference type="GO" id="GO:0044781">
    <property type="term" value="P:bacterial-type flagellum organization"/>
    <property type="evidence" value="ECO:0007669"/>
    <property type="project" value="InterPro"/>
</dbReference>
<dbReference type="EMBL" id="FNWO01000019">
    <property type="protein sequence ID" value="SEH63598.1"/>
    <property type="molecule type" value="Genomic_DNA"/>
</dbReference>
<keyword evidence="2" id="KW-1185">Reference proteome</keyword>
<organism evidence="1 2">
    <name type="scientific">Magnetospirillum fulvum</name>
    <name type="common">Rhodospirillum fulvum</name>
    <dbReference type="NCBI Taxonomy" id="1082"/>
    <lineage>
        <taxon>Bacteria</taxon>
        <taxon>Pseudomonadati</taxon>
        <taxon>Pseudomonadota</taxon>
        <taxon>Alphaproteobacteria</taxon>
        <taxon>Rhodospirillales</taxon>
        <taxon>Rhodospirillaceae</taxon>
        <taxon>Magnetospirillum</taxon>
    </lineage>
</organism>
<gene>
    <name evidence="1" type="ORF">SAMN04244559_03259</name>
</gene>
<name>A0A1H6JUK8_MAGFU</name>
<sequence length="116" mass="12380">MSDESTISLPELEADNLAEAALLLDHARENRDAGKLALALDNNLQVWTAIRTIAARPDATLTETARGNLLRLSDFVATSTLSTGVKIPNETLNTLINVNLQISEGLLEGAKRSAGL</sequence>
<evidence type="ECO:0000313" key="1">
    <source>
        <dbReference type="EMBL" id="SEH63598.1"/>
    </source>
</evidence>
<dbReference type="Pfam" id="PF07309">
    <property type="entry name" value="FlaF"/>
    <property type="match status" value="1"/>
</dbReference>
<dbReference type="Proteomes" id="UP000182983">
    <property type="component" value="Unassembled WGS sequence"/>
</dbReference>
<dbReference type="RefSeq" id="WP_074770440.1">
    <property type="nucleotide sequence ID" value="NZ_FNWO01000019.1"/>
</dbReference>
<accession>A0A1H6JUK8</accession>
<reference evidence="2" key="1">
    <citation type="submission" date="2016-10" db="EMBL/GenBank/DDBJ databases">
        <authorList>
            <person name="Varghese N."/>
            <person name="Submissions S."/>
        </authorList>
    </citation>
    <scope>NUCLEOTIDE SEQUENCE [LARGE SCALE GENOMIC DNA]</scope>
    <source>
        <strain evidence="2">DSM 13234</strain>
    </source>
</reference>
<evidence type="ECO:0000313" key="2">
    <source>
        <dbReference type="Proteomes" id="UP000182983"/>
    </source>
</evidence>
<proteinExistence type="predicted"/>
<dbReference type="OrthoDB" id="7358954at2"/>
<protein>
    <submittedName>
        <fullName evidence="1">Protein FlaF</fullName>
    </submittedName>
</protein>
<dbReference type="AlphaFoldDB" id="A0A1H6JUK8"/>
<dbReference type="InterPro" id="IPR010845">
    <property type="entry name" value="FlaF"/>
</dbReference>